<sequence length="431" mass="47181">MSERSISSSSFLVVDCGLKTASDRNRSVMLPSPEIPNQRHLGRPSSRYHKGWSSERVPLPNGRRKFGNSATLLPLGNGAKTLPSKWEDAEKWICSPVDGVKKSALTPHHRRPKSKSGPLGPSRGFYSTGVSPSLPDFDGGRIPNFMVNSPFMSGALMADRGCCAADDGREGAGACGGNRSNSVQADNEMVRSSSVHGWSELLMEASSSLPRFQDENADSSRDGTTTISSVILRKDVSTQTSPEASSHSSKGCAAPLSSLRNPSCLTIGKLHTHFANLEVKDVQVDERVTATRWTKKNIARGLERGSANIIQWKKKSAEAPTSCWEVAKTAKSISRLKRKEAKITVWENLQKAKAEAAIQKLEIKLEKKRSSSMDKILKRLRSTQRKAQEMRQKVNTNQTPQTSKTSIKTLAFGKKGHISSLSNCFTCHNDF</sequence>
<dbReference type="OMA" id="IGRSPPN"/>
<evidence type="ECO:0000313" key="6">
    <source>
        <dbReference type="Proteomes" id="UP000036987"/>
    </source>
</evidence>
<feature type="domain" description="Remorin C-terminal" evidence="4">
    <location>
        <begin position="317"/>
        <end position="418"/>
    </location>
</feature>
<reference evidence="6" key="1">
    <citation type="journal article" date="2016" name="Nature">
        <title>The genome of the seagrass Zostera marina reveals angiosperm adaptation to the sea.</title>
        <authorList>
            <person name="Olsen J.L."/>
            <person name="Rouze P."/>
            <person name="Verhelst B."/>
            <person name="Lin Y.-C."/>
            <person name="Bayer T."/>
            <person name="Collen J."/>
            <person name="Dattolo E."/>
            <person name="De Paoli E."/>
            <person name="Dittami S."/>
            <person name="Maumus F."/>
            <person name="Michel G."/>
            <person name="Kersting A."/>
            <person name="Lauritano C."/>
            <person name="Lohaus R."/>
            <person name="Toepel M."/>
            <person name="Tonon T."/>
            <person name="Vanneste K."/>
            <person name="Amirebrahimi M."/>
            <person name="Brakel J."/>
            <person name="Bostroem C."/>
            <person name="Chovatia M."/>
            <person name="Grimwood J."/>
            <person name="Jenkins J.W."/>
            <person name="Jueterbock A."/>
            <person name="Mraz A."/>
            <person name="Stam W.T."/>
            <person name="Tice H."/>
            <person name="Bornberg-Bauer E."/>
            <person name="Green P.J."/>
            <person name="Pearson G.A."/>
            <person name="Procaccini G."/>
            <person name="Duarte C.M."/>
            <person name="Schmutz J."/>
            <person name="Reusch T.B.H."/>
            <person name="Van de Peer Y."/>
        </authorList>
    </citation>
    <scope>NUCLEOTIDE SEQUENCE [LARGE SCALE GENOMIC DNA]</scope>
    <source>
        <strain evidence="6">cv. Finnish</strain>
    </source>
</reference>
<evidence type="ECO:0000256" key="1">
    <source>
        <dbReference type="ARBA" id="ARBA00005711"/>
    </source>
</evidence>
<keyword evidence="2" id="KW-0175">Coiled coil</keyword>
<dbReference type="STRING" id="29655.A0A0K9PXQ7"/>
<feature type="region of interest" description="Disordered" evidence="3">
    <location>
        <begin position="25"/>
        <end position="71"/>
    </location>
</feature>
<feature type="compositionally biased region" description="Basic residues" evidence="3">
    <location>
        <begin position="40"/>
        <end position="50"/>
    </location>
</feature>
<evidence type="ECO:0000259" key="4">
    <source>
        <dbReference type="Pfam" id="PF03763"/>
    </source>
</evidence>
<feature type="region of interest" description="Disordered" evidence="3">
    <location>
        <begin position="102"/>
        <end position="127"/>
    </location>
</feature>
<feature type="region of interest" description="Disordered" evidence="3">
    <location>
        <begin position="210"/>
        <end position="254"/>
    </location>
</feature>
<gene>
    <name evidence="5" type="ORF">ZOSMA_155G00200</name>
</gene>
<dbReference type="Pfam" id="PF03763">
    <property type="entry name" value="Remorin_C"/>
    <property type="match status" value="1"/>
</dbReference>
<name>A0A0K9PXQ7_ZOSMR</name>
<dbReference type="Proteomes" id="UP000036987">
    <property type="component" value="Unassembled WGS sequence"/>
</dbReference>
<comment type="similarity">
    <text evidence="1">Belongs to the remorin family.</text>
</comment>
<dbReference type="PANTHER" id="PTHR31471">
    <property type="entry name" value="OS02G0116800 PROTEIN"/>
    <property type="match status" value="1"/>
</dbReference>
<dbReference type="OrthoDB" id="648416at2759"/>
<feature type="compositionally biased region" description="Polar residues" evidence="3">
    <location>
        <begin position="237"/>
        <end position="249"/>
    </location>
</feature>
<accession>A0A0K9PXQ7</accession>
<evidence type="ECO:0000313" key="5">
    <source>
        <dbReference type="EMBL" id="KMZ73022.1"/>
    </source>
</evidence>
<dbReference type="AlphaFoldDB" id="A0A0K9PXQ7"/>
<proteinExistence type="inferred from homology"/>
<organism evidence="5 6">
    <name type="scientific">Zostera marina</name>
    <name type="common">Eelgrass</name>
    <dbReference type="NCBI Taxonomy" id="29655"/>
    <lineage>
        <taxon>Eukaryota</taxon>
        <taxon>Viridiplantae</taxon>
        <taxon>Streptophyta</taxon>
        <taxon>Embryophyta</taxon>
        <taxon>Tracheophyta</taxon>
        <taxon>Spermatophyta</taxon>
        <taxon>Magnoliopsida</taxon>
        <taxon>Liliopsida</taxon>
        <taxon>Zosteraceae</taxon>
        <taxon>Zostera</taxon>
    </lineage>
</organism>
<comment type="caution">
    <text evidence="5">The sequence shown here is derived from an EMBL/GenBank/DDBJ whole genome shotgun (WGS) entry which is preliminary data.</text>
</comment>
<evidence type="ECO:0000256" key="3">
    <source>
        <dbReference type="SAM" id="MobiDB-lite"/>
    </source>
</evidence>
<feature type="compositionally biased region" description="Basic and acidic residues" evidence="3">
    <location>
        <begin position="212"/>
        <end position="221"/>
    </location>
</feature>
<feature type="coiled-coil region" evidence="2">
    <location>
        <begin position="349"/>
        <end position="397"/>
    </location>
</feature>
<dbReference type="InterPro" id="IPR005516">
    <property type="entry name" value="Remorin_C"/>
</dbReference>
<dbReference type="EMBL" id="LFYR01000607">
    <property type="protein sequence ID" value="KMZ73022.1"/>
    <property type="molecule type" value="Genomic_DNA"/>
</dbReference>
<evidence type="ECO:0000256" key="2">
    <source>
        <dbReference type="SAM" id="Coils"/>
    </source>
</evidence>
<protein>
    <submittedName>
        <fullName evidence="5">Remorin</fullName>
    </submittedName>
</protein>
<keyword evidence="6" id="KW-1185">Reference proteome</keyword>
<dbReference type="PANTHER" id="PTHR31471:SF13">
    <property type="entry name" value="REMORIN FAMILY PROTEIN"/>
    <property type="match status" value="1"/>
</dbReference>